<reference evidence="3" key="1">
    <citation type="submission" date="2019-04" db="EMBL/GenBank/DDBJ databases">
        <title>Evolution of Biomass-Degrading Anaerobic Consortia Revealed by Metagenomics.</title>
        <authorList>
            <person name="Peng X."/>
        </authorList>
    </citation>
    <scope>NUCLEOTIDE SEQUENCE</scope>
    <source>
        <strain evidence="3">SIG551</strain>
    </source>
</reference>
<evidence type="ECO:0000313" key="4">
    <source>
        <dbReference type="Proteomes" id="UP000754750"/>
    </source>
</evidence>
<dbReference type="SUPFAM" id="SSF51735">
    <property type="entry name" value="NAD(P)-binding Rossmann-fold domains"/>
    <property type="match status" value="1"/>
</dbReference>
<dbReference type="Pfam" id="PF16653">
    <property type="entry name" value="Sacchrp_dh_C"/>
    <property type="match status" value="1"/>
</dbReference>
<dbReference type="RefSeq" id="WP_326840031.1">
    <property type="nucleotide sequence ID" value="NZ_SVNY01000002.1"/>
</dbReference>
<dbReference type="Gene3D" id="3.40.50.720">
    <property type="entry name" value="NAD(P)-binding Rossmann-like Domain"/>
    <property type="match status" value="1"/>
</dbReference>
<dbReference type="PANTHER" id="PTHR43796">
    <property type="entry name" value="CARBOXYNORSPERMIDINE SYNTHASE"/>
    <property type="match status" value="1"/>
</dbReference>
<name>A0A928KQJ9_9FIRM</name>
<dbReference type="Proteomes" id="UP000754750">
    <property type="component" value="Unassembled WGS sequence"/>
</dbReference>
<dbReference type="Gene3D" id="3.30.360.10">
    <property type="entry name" value="Dihydrodipicolinate Reductase, domain 2"/>
    <property type="match status" value="1"/>
</dbReference>
<dbReference type="InterPro" id="IPR005097">
    <property type="entry name" value="Sacchrp_dh_NADP-bd"/>
</dbReference>
<evidence type="ECO:0000313" key="3">
    <source>
        <dbReference type="EMBL" id="MBE6832745.1"/>
    </source>
</evidence>
<evidence type="ECO:0000259" key="2">
    <source>
        <dbReference type="Pfam" id="PF16653"/>
    </source>
</evidence>
<proteinExistence type="predicted"/>
<dbReference type="EMBL" id="SVNY01000002">
    <property type="protein sequence ID" value="MBE6832745.1"/>
    <property type="molecule type" value="Genomic_DNA"/>
</dbReference>
<gene>
    <name evidence="3" type="ORF">E7512_04065</name>
</gene>
<feature type="domain" description="Saccharopine dehydrogenase-like C-terminal" evidence="2">
    <location>
        <begin position="140"/>
        <end position="386"/>
    </location>
</feature>
<protein>
    <submittedName>
        <fullName evidence="3">Saccharopine dehydrogenase family protein</fullName>
    </submittedName>
</protein>
<feature type="domain" description="Saccharopine dehydrogenase NADP binding" evidence="1">
    <location>
        <begin position="5"/>
        <end position="136"/>
    </location>
</feature>
<comment type="caution">
    <text evidence="3">The sequence shown here is derived from an EMBL/GenBank/DDBJ whole genome shotgun (WGS) entry which is preliminary data.</text>
</comment>
<organism evidence="3 4">
    <name type="scientific">Faecalispora sporosphaeroides</name>
    <dbReference type="NCBI Taxonomy" id="1549"/>
    <lineage>
        <taxon>Bacteria</taxon>
        <taxon>Bacillati</taxon>
        <taxon>Bacillota</taxon>
        <taxon>Clostridia</taxon>
        <taxon>Eubacteriales</taxon>
        <taxon>Oscillospiraceae</taxon>
        <taxon>Faecalispora</taxon>
    </lineage>
</organism>
<sequence length="399" mass="44734">MGKALIIGCGGVASVAIHKCCQNSDVFEEICIASRTKSKCDALKEKLSGGKTVIHTAQVNADNVDELIALIEQFKPDVVLNLALPYQDLTTMDACLATKTNYVDTANYEPLDTAKFEYKWQWDYKERFEKAGITALLGSGFDPGVTGVFSAYAQKHQFDEINYIDILDANAGDHGYPFATNFNPEINIREVSAKGSYWENGKWVETEPMEIKRVYNFPEIGEKDMYLLHHEELESLALNIKGIRRIRFFMTFGQSYLTHLKCLENVGMTSIVPIEFEGKQIVPLQFLKAVLPDPASLGPRTKGKTNIGCIFQGKKDGKEKTYYLYNVCDHQECYREVGSQAISYTTGVPAMIGAALLMTGVWNKPGVHNIEEFDPDPFMDALNKWGLPWQESFAPELVD</sequence>
<dbReference type="InterPro" id="IPR032095">
    <property type="entry name" value="Sacchrp_dh-like_C"/>
</dbReference>
<dbReference type="Pfam" id="PF03435">
    <property type="entry name" value="Sacchrp_dh_NADP"/>
    <property type="match status" value="1"/>
</dbReference>
<dbReference type="AlphaFoldDB" id="A0A928KQJ9"/>
<dbReference type="PANTHER" id="PTHR43796:SF2">
    <property type="entry name" value="CARBOXYNORSPERMIDINE SYNTHASE"/>
    <property type="match status" value="1"/>
</dbReference>
<evidence type="ECO:0000259" key="1">
    <source>
        <dbReference type="Pfam" id="PF03435"/>
    </source>
</evidence>
<dbReference type="InterPro" id="IPR036291">
    <property type="entry name" value="NAD(P)-bd_dom_sf"/>
</dbReference>
<accession>A0A928KQJ9</accession>